<evidence type="ECO:0000256" key="3">
    <source>
        <dbReference type="ARBA" id="ARBA00024356"/>
    </source>
</evidence>
<dbReference type="Pfam" id="PF04041">
    <property type="entry name" value="Glyco_hydro_130"/>
    <property type="match status" value="1"/>
</dbReference>
<dbReference type="CDD" id="cd18615">
    <property type="entry name" value="GH130"/>
    <property type="match status" value="1"/>
</dbReference>
<proteinExistence type="inferred from homology"/>
<dbReference type="AlphaFoldDB" id="A0A0S8JWV0"/>
<dbReference type="GO" id="GO:0016798">
    <property type="term" value="F:hydrolase activity, acting on glycosyl bonds"/>
    <property type="evidence" value="ECO:0007669"/>
    <property type="project" value="UniProtKB-KW"/>
</dbReference>
<dbReference type="Gene3D" id="2.115.10.20">
    <property type="entry name" value="Glycosyl hydrolase domain, family 43"/>
    <property type="match status" value="1"/>
</dbReference>
<dbReference type="GO" id="GO:0016757">
    <property type="term" value="F:glycosyltransferase activity"/>
    <property type="evidence" value="ECO:0007669"/>
    <property type="project" value="UniProtKB-KW"/>
</dbReference>
<sequence length="288" mass="32621">MTKKQGNALFQRHSKNPILIARDWPYPVNSVFNPGATLLPDGITLLLCRVEDRSGHSHLCAARSKNGIDCWQIDSPPTLMPDPENYPEETWGIEDPRITYVPELNKYVIAYTSYSTGGPGVSLAVTADFRQFERYGFIMLPPDKDAALLPQRIDGHWVMIHRPMTAYGNHIWLSYSPDLYHWGGHQLILRARRGAWWDADKIGLSPPLIETPRGWLMIYHGVRHTASGSLYRSGLALFDLEKPEQCLLRSNTWVFGPETSYEREGDVPNVTFSCGYTISPDGDTLNLY</sequence>
<keyword evidence="4" id="KW-0378">Hydrolase</keyword>
<keyword evidence="2" id="KW-0808">Transferase</keyword>
<gene>
    <name evidence="4" type="ORF">AMJ74_04485</name>
</gene>
<evidence type="ECO:0000313" key="4">
    <source>
        <dbReference type="EMBL" id="KPL13850.1"/>
    </source>
</evidence>
<reference evidence="4 5" key="1">
    <citation type="journal article" date="2015" name="Microbiome">
        <title>Genomic resolution of linkages in carbon, nitrogen, and sulfur cycling among widespread estuary sediment bacteria.</title>
        <authorList>
            <person name="Baker B.J."/>
            <person name="Lazar C.S."/>
            <person name="Teske A.P."/>
            <person name="Dick G.J."/>
        </authorList>
    </citation>
    <scope>NUCLEOTIDE SEQUENCE [LARGE SCALE GENOMIC DNA]</scope>
    <source>
        <strain evidence="4">SM1_77</strain>
    </source>
</reference>
<dbReference type="InterPro" id="IPR007184">
    <property type="entry name" value="Mannoside_phosphorylase"/>
</dbReference>
<evidence type="ECO:0000256" key="1">
    <source>
        <dbReference type="ARBA" id="ARBA00022676"/>
    </source>
</evidence>
<comment type="caution">
    <text evidence="4">The sequence shown here is derived from an EMBL/GenBank/DDBJ whole genome shotgun (WGS) entry which is preliminary data.</text>
</comment>
<dbReference type="InterPro" id="IPR023296">
    <property type="entry name" value="Glyco_hydro_beta-prop_sf"/>
</dbReference>
<keyword evidence="4" id="KW-0326">Glycosidase</keyword>
<name>A0A0S8JWV0_UNCW3</name>
<dbReference type="SUPFAM" id="SSF75005">
    <property type="entry name" value="Arabinanase/levansucrase/invertase"/>
    <property type="match status" value="1"/>
</dbReference>
<keyword evidence="1" id="KW-0328">Glycosyltransferase</keyword>
<accession>A0A0S8JWV0</accession>
<dbReference type="Proteomes" id="UP000050975">
    <property type="component" value="Unassembled WGS sequence"/>
</dbReference>
<evidence type="ECO:0000256" key="2">
    <source>
        <dbReference type="ARBA" id="ARBA00022679"/>
    </source>
</evidence>
<feature type="non-terminal residue" evidence="4">
    <location>
        <position position="288"/>
    </location>
</feature>
<dbReference type="EMBL" id="LJVE01000081">
    <property type="protein sequence ID" value="KPL13850.1"/>
    <property type="molecule type" value="Genomic_DNA"/>
</dbReference>
<dbReference type="PANTHER" id="PTHR34106">
    <property type="entry name" value="GLYCOSIDASE"/>
    <property type="match status" value="1"/>
</dbReference>
<dbReference type="PIRSF" id="PIRSF016202">
    <property type="entry name" value="PH1107"/>
    <property type="match status" value="1"/>
</dbReference>
<organism evidence="4 5">
    <name type="scientific">candidate division WOR_3 bacterium SM1_77</name>
    <dbReference type="NCBI Taxonomy" id="1703778"/>
    <lineage>
        <taxon>Bacteria</taxon>
        <taxon>Bacteria division WOR-3</taxon>
    </lineage>
</organism>
<evidence type="ECO:0000313" key="5">
    <source>
        <dbReference type="Proteomes" id="UP000050975"/>
    </source>
</evidence>
<protein>
    <submittedName>
        <fullName evidence="4">Glycosidase</fullName>
    </submittedName>
</protein>
<dbReference type="PANTHER" id="PTHR34106:SF5">
    <property type="entry name" value="GLYCOSIDASE"/>
    <property type="match status" value="1"/>
</dbReference>
<comment type="similarity">
    <text evidence="3">Belongs to the glycosyl hydrolase 130 family.</text>
</comment>